<dbReference type="Proteomes" id="UP000630952">
    <property type="component" value="Unassembled WGS sequence"/>
</dbReference>
<dbReference type="InterPro" id="IPR020904">
    <property type="entry name" value="Sc_DH/Rdtase_CS"/>
</dbReference>
<comment type="caution">
    <text evidence="3">The sequence shown here is derived from an EMBL/GenBank/DDBJ whole genome shotgun (WGS) entry which is preliminary data.</text>
</comment>
<dbReference type="Gene3D" id="3.40.50.720">
    <property type="entry name" value="NAD(P)-binding Rossmann-like Domain"/>
    <property type="match status" value="1"/>
</dbReference>
<dbReference type="InterPro" id="IPR036291">
    <property type="entry name" value="NAD(P)-bd_dom_sf"/>
</dbReference>
<evidence type="ECO:0000313" key="4">
    <source>
        <dbReference type="Proteomes" id="UP000630952"/>
    </source>
</evidence>
<evidence type="ECO:0000256" key="1">
    <source>
        <dbReference type="ARBA" id="ARBA00006484"/>
    </source>
</evidence>
<dbReference type="PANTHER" id="PTHR42760">
    <property type="entry name" value="SHORT-CHAIN DEHYDROGENASES/REDUCTASES FAMILY MEMBER"/>
    <property type="match status" value="1"/>
</dbReference>
<dbReference type="PANTHER" id="PTHR42760:SF133">
    <property type="entry name" value="3-OXOACYL-[ACYL-CARRIER-PROTEIN] REDUCTASE"/>
    <property type="match status" value="1"/>
</dbReference>
<organism evidence="3 4">
    <name type="scientific">Gluconobacter cerevisiae</name>
    <dbReference type="NCBI Taxonomy" id="1379734"/>
    <lineage>
        <taxon>Bacteria</taxon>
        <taxon>Pseudomonadati</taxon>
        <taxon>Pseudomonadota</taxon>
        <taxon>Alphaproteobacteria</taxon>
        <taxon>Acetobacterales</taxon>
        <taxon>Acetobacteraceae</taxon>
        <taxon>Gluconobacter</taxon>
    </lineage>
</organism>
<dbReference type="CDD" id="cd05233">
    <property type="entry name" value="SDR_c"/>
    <property type="match status" value="1"/>
</dbReference>
<name>A0ABR9YDF7_9PROT</name>
<dbReference type="EMBL" id="JABCQO010000004">
    <property type="protein sequence ID" value="MBF0876669.1"/>
    <property type="molecule type" value="Genomic_DNA"/>
</dbReference>
<reference evidence="3 4" key="2">
    <citation type="submission" date="2020-11" db="EMBL/GenBank/DDBJ databases">
        <title>Description of novel Gluconobacter species.</title>
        <authorList>
            <person name="Cleenwerck I."/>
            <person name="Cnockaert M."/>
            <person name="Borremans W."/>
            <person name="Wieme A.D."/>
            <person name="De Vuyst L."/>
            <person name="Vandamme P."/>
        </authorList>
    </citation>
    <scope>NUCLEOTIDE SEQUENCE [LARGE SCALE GENOMIC DNA]</scope>
    <source>
        <strain evidence="3 4">LMG 27748</strain>
    </source>
</reference>
<evidence type="ECO:0000313" key="3">
    <source>
        <dbReference type="EMBL" id="MBF0876669.1"/>
    </source>
</evidence>
<keyword evidence="2" id="KW-0560">Oxidoreductase</keyword>
<proteinExistence type="inferred from homology"/>
<accession>A0ABR9YDF7</accession>
<keyword evidence="4" id="KW-1185">Reference proteome</keyword>
<sequence>MMQDAAVMTFTDNLAIYPSLRDRAVLITGGATGIGAAMVRAFARQGAKVAFFDIDDTAGEALAVELAGALFPPVFVPCDVTDVERSRSAFVEAQERVGTVDVLVANAANDRRHTLEEADEALWQRLTDINIKSQFFAAQTVAPVMVQKGRGSIICLGSTGWMQKNAGYPIYATCKAAVHGLVNALARELGPSRIRVNALVPGWVMTDKQKALWLDAEGEAAIDRNQCLSDRIQPEDVASLALFLAADDSRMCTGQKFVVDGGWT</sequence>
<dbReference type="SUPFAM" id="SSF51735">
    <property type="entry name" value="NAD(P)-binding Rossmann-fold domains"/>
    <property type="match status" value="1"/>
</dbReference>
<dbReference type="PRINTS" id="PR00080">
    <property type="entry name" value="SDRFAMILY"/>
</dbReference>
<dbReference type="PRINTS" id="PR00081">
    <property type="entry name" value="GDHRDH"/>
</dbReference>
<dbReference type="PROSITE" id="PS00061">
    <property type="entry name" value="ADH_SHORT"/>
    <property type="match status" value="1"/>
</dbReference>
<protein>
    <submittedName>
        <fullName evidence="3">SDR family oxidoreductase</fullName>
    </submittedName>
</protein>
<comment type="similarity">
    <text evidence="1">Belongs to the short-chain dehydrogenases/reductases (SDR) family.</text>
</comment>
<evidence type="ECO:0000256" key="2">
    <source>
        <dbReference type="ARBA" id="ARBA00023002"/>
    </source>
</evidence>
<reference evidence="4" key="1">
    <citation type="submission" date="2020-04" db="EMBL/GenBank/DDBJ databases">
        <title>Description of novel Gluconacetobacter.</title>
        <authorList>
            <person name="Sombolestani A."/>
        </authorList>
    </citation>
    <scope>NUCLEOTIDE SEQUENCE [LARGE SCALE GENOMIC DNA]</scope>
    <source>
        <strain evidence="4">LMG 27748</strain>
    </source>
</reference>
<dbReference type="InterPro" id="IPR002347">
    <property type="entry name" value="SDR_fam"/>
</dbReference>
<gene>
    <name evidence="3" type="ORF">HKD21_07395</name>
</gene>
<dbReference type="Pfam" id="PF13561">
    <property type="entry name" value="adh_short_C2"/>
    <property type="match status" value="1"/>
</dbReference>